<keyword evidence="1" id="KW-1133">Transmembrane helix</keyword>
<organism evidence="2">
    <name type="scientific">marine sediment metagenome</name>
    <dbReference type="NCBI Taxonomy" id="412755"/>
    <lineage>
        <taxon>unclassified sequences</taxon>
        <taxon>metagenomes</taxon>
        <taxon>ecological metagenomes</taxon>
    </lineage>
</organism>
<comment type="caution">
    <text evidence="2">The sequence shown here is derived from an EMBL/GenBank/DDBJ whole genome shotgun (WGS) entry which is preliminary data.</text>
</comment>
<dbReference type="AlphaFoldDB" id="A0A0F9INR1"/>
<feature type="transmembrane region" description="Helical" evidence="1">
    <location>
        <begin position="6"/>
        <end position="28"/>
    </location>
</feature>
<evidence type="ECO:0000313" key="2">
    <source>
        <dbReference type="EMBL" id="KKM49562.1"/>
    </source>
</evidence>
<proteinExistence type="predicted"/>
<sequence>MNKLKALWIVSCITMLLCAGGLVSLHYLDYRP</sequence>
<keyword evidence="1" id="KW-0472">Membrane</keyword>
<feature type="non-terminal residue" evidence="2">
    <location>
        <position position="32"/>
    </location>
</feature>
<name>A0A0F9INR1_9ZZZZ</name>
<accession>A0A0F9INR1</accession>
<evidence type="ECO:0000256" key="1">
    <source>
        <dbReference type="SAM" id="Phobius"/>
    </source>
</evidence>
<gene>
    <name evidence="2" type="ORF">LCGC14_1556800</name>
</gene>
<protein>
    <submittedName>
        <fullName evidence="2">Uncharacterized protein</fullName>
    </submittedName>
</protein>
<reference evidence="2" key="1">
    <citation type="journal article" date="2015" name="Nature">
        <title>Complex archaea that bridge the gap between prokaryotes and eukaryotes.</title>
        <authorList>
            <person name="Spang A."/>
            <person name="Saw J.H."/>
            <person name="Jorgensen S.L."/>
            <person name="Zaremba-Niedzwiedzka K."/>
            <person name="Martijn J."/>
            <person name="Lind A.E."/>
            <person name="van Eijk R."/>
            <person name="Schleper C."/>
            <person name="Guy L."/>
            <person name="Ettema T.J."/>
        </authorList>
    </citation>
    <scope>NUCLEOTIDE SEQUENCE</scope>
</reference>
<keyword evidence="1" id="KW-0812">Transmembrane</keyword>
<dbReference type="EMBL" id="LAZR01011977">
    <property type="protein sequence ID" value="KKM49562.1"/>
    <property type="molecule type" value="Genomic_DNA"/>
</dbReference>